<dbReference type="Gene3D" id="3.60.15.30">
    <property type="entry name" value="Metallo-beta-lactamase domain"/>
    <property type="match status" value="1"/>
</dbReference>
<comment type="similarity">
    <text evidence="5">Belongs to the metallo-beta-lactamase superfamily. Type III sulfatase family.</text>
</comment>
<dbReference type="AlphaFoldDB" id="R8AY06"/>
<dbReference type="InterPro" id="IPR044097">
    <property type="entry name" value="Bds1/SdsA1_MBL-fold"/>
</dbReference>
<dbReference type="SUPFAM" id="SSF56281">
    <property type="entry name" value="Metallo-hydrolase/oxidoreductase"/>
    <property type="match status" value="1"/>
</dbReference>
<dbReference type="Pfam" id="PF14863">
    <property type="entry name" value="Alkyl_sulf_dimr"/>
    <property type="match status" value="1"/>
</dbReference>
<reference evidence="11 12" key="1">
    <citation type="journal article" date="2013" name="Genome Announc.">
        <title>Draft Genome Sequence of the Moderately Halophilic Bacterium Marinobacter lipolyticus Strain SM19.</title>
        <authorList>
            <person name="Papke R.T."/>
            <person name="de la Haba R.R."/>
            <person name="Infante-Dominguez C."/>
            <person name="Perez D."/>
            <person name="Sanchez-Porro C."/>
            <person name="Lapierre P."/>
            <person name="Ventosa A."/>
        </authorList>
    </citation>
    <scope>NUCLEOTIDE SEQUENCE [LARGE SCALE GENOMIC DNA]</scope>
    <source>
        <strain evidence="11 12">SM19</strain>
    </source>
</reference>
<dbReference type="Gene3D" id="3.30.1050.10">
    <property type="entry name" value="SCP2 sterol-binding domain"/>
    <property type="match status" value="1"/>
</dbReference>
<evidence type="ECO:0000256" key="1">
    <source>
        <dbReference type="ARBA" id="ARBA00001947"/>
    </source>
</evidence>
<feature type="chain" id="PRO_5004452184" description="Linear primary-alkylsulfatase" evidence="9">
    <location>
        <begin position="25"/>
        <end position="660"/>
    </location>
</feature>
<keyword evidence="9" id="KW-0732">Signal</keyword>
<proteinExistence type="inferred from homology"/>
<feature type="domain" description="Metallo-beta-lactamase" evidence="10">
    <location>
        <begin position="126"/>
        <end position="351"/>
    </location>
</feature>
<feature type="signal peptide" evidence="9">
    <location>
        <begin position="1"/>
        <end position="24"/>
    </location>
</feature>
<dbReference type="FunFam" id="1.25.40.880:FF:000001">
    <property type="entry name" value="SDS hydrolase SdsA1"/>
    <property type="match status" value="1"/>
</dbReference>
<comment type="cofactor">
    <cofactor evidence="1">
        <name>Zn(2+)</name>
        <dbReference type="ChEBI" id="CHEBI:29105"/>
    </cofactor>
</comment>
<evidence type="ECO:0000256" key="2">
    <source>
        <dbReference type="ARBA" id="ARBA00022723"/>
    </source>
</evidence>
<comment type="caution">
    <text evidence="11">The sequence shown here is derived from an EMBL/GenBank/DDBJ whole genome shotgun (WGS) entry which is preliminary data.</text>
</comment>
<protein>
    <recommendedName>
        <fullName evidence="7">Linear primary-alkylsulfatase</fullName>
        <ecNumber evidence="6">3.1.6.21</ecNumber>
    </recommendedName>
    <alternativeName>
        <fullName evidence="8">Type III linear primary-alkylsulfatase</fullName>
    </alternativeName>
</protein>
<dbReference type="EMBL" id="ASAD01000018">
    <property type="protein sequence ID" value="EON91197.1"/>
    <property type="molecule type" value="Genomic_DNA"/>
</dbReference>
<dbReference type="InterPro" id="IPR001279">
    <property type="entry name" value="Metallo-B-lactamas"/>
</dbReference>
<evidence type="ECO:0000256" key="7">
    <source>
        <dbReference type="ARBA" id="ARBA00068034"/>
    </source>
</evidence>
<evidence type="ECO:0000256" key="9">
    <source>
        <dbReference type="SAM" id="SignalP"/>
    </source>
</evidence>
<keyword evidence="4" id="KW-0862">Zinc</keyword>
<dbReference type="STRING" id="1318628.MARLIPOL_14895"/>
<dbReference type="CDD" id="cd07710">
    <property type="entry name" value="arylsulfatase_Sdsa1-like_MBL-fold"/>
    <property type="match status" value="1"/>
</dbReference>
<accession>R8AY06</accession>
<keyword evidence="2" id="KW-0479">Metal-binding</keyword>
<dbReference type="InterPro" id="IPR029228">
    <property type="entry name" value="Alkyl_sulf_dimr"/>
</dbReference>
<dbReference type="InterPro" id="IPR029229">
    <property type="entry name" value="Alkyl_sulf_C"/>
</dbReference>
<dbReference type="PANTHER" id="PTHR43223:SF1">
    <property type="entry name" value="ALKYL_ARYL-SULFATASE BDS1"/>
    <property type="match status" value="1"/>
</dbReference>
<dbReference type="InterPro" id="IPR036866">
    <property type="entry name" value="RibonucZ/Hydroxyglut_hydro"/>
</dbReference>
<dbReference type="SUPFAM" id="SSF55718">
    <property type="entry name" value="SCP-like"/>
    <property type="match status" value="1"/>
</dbReference>
<dbReference type="EC" id="3.1.6.21" evidence="6"/>
<gene>
    <name evidence="11" type="ORF">MARLIPOL_14895</name>
</gene>
<keyword evidence="3" id="KW-0378">Hydrolase</keyword>
<dbReference type="GO" id="GO:0046983">
    <property type="term" value="F:protein dimerization activity"/>
    <property type="evidence" value="ECO:0007669"/>
    <property type="project" value="InterPro"/>
</dbReference>
<dbReference type="GO" id="GO:0018909">
    <property type="term" value="P:dodecyl sulfate metabolic process"/>
    <property type="evidence" value="ECO:0007669"/>
    <property type="project" value="InterPro"/>
</dbReference>
<organism evidence="11 12">
    <name type="scientific">Marinobacter lipolyticus SM19</name>
    <dbReference type="NCBI Taxonomy" id="1318628"/>
    <lineage>
        <taxon>Bacteria</taxon>
        <taxon>Pseudomonadati</taxon>
        <taxon>Pseudomonadota</taxon>
        <taxon>Gammaproteobacteria</taxon>
        <taxon>Pseudomonadales</taxon>
        <taxon>Marinobacteraceae</taxon>
        <taxon>Marinobacter</taxon>
    </lineage>
</organism>
<evidence type="ECO:0000256" key="6">
    <source>
        <dbReference type="ARBA" id="ARBA00066568"/>
    </source>
</evidence>
<evidence type="ECO:0000256" key="5">
    <source>
        <dbReference type="ARBA" id="ARBA00033751"/>
    </source>
</evidence>
<dbReference type="PANTHER" id="PTHR43223">
    <property type="entry name" value="ALKYL/ARYL-SULFATASE"/>
    <property type="match status" value="1"/>
</dbReference>
<evidence type="ECO:0000259" key="10">
    <source>
        <dbReference type="SMART" id="SM00849"/>
    </source>
</evidence>
<dbReference type="RefSeq" id="WP_012139130.1">
    <property type="nucleotide sequence ID" value="NZ_KE007327.1"/>
</dbReference>
<dbReference type="InterPro" id="IPR052195">
    <property type="entry name" value="Bact_Alkyl/Aryl-Sulfatase"/>
</dbReference>
<evidence type="ECO:0000313" key="12">
    <source>
        <dbReference type="Proteomes" id="UP000016540"/>
    </source>
</evidence>
<dbReference type="Pfam" id="PF14864">
    <property type="entry name" value="Alkyl_sulf_C"/>
    <property type="match status" value="1"/>
</dbReference>
<dbReference type="SMART" id="SM00849">
    <property type="entry name" value="Lactamase_B"/>
    <property type="match status" value="1"/>
</dbReference>
<dbReference type="Proteomes" id="UP000016540">
    <property type="component" value="Unassembled WGS sequence"/>
</dbReference>
<dbReference type="FunFam" id="3.60.15.30:FF:000001">
    <property type="entry name" value="Alkyl/aryl-sulfatase BDS1"/>
    <property type="match status" value="1"/>
</dbReference>
<dbReference type="PATRIC" id="fig|1318628.3.peg.2978"/>
<dbReference type="HOGENOM" id="CLU_014655_1_0_6"/>
<keyword evidence="12" id="KW-1185">Reference proteome</keyword>
<name>R8AY06_9GAMM</name>
<evidence type="ECO:0000256" key="4">
    <source>
        <dbReference type="ARBA" id="ARBA00022833"/>
    </source>
</evidence>
<dbReference type="Gene3D" id="1.25.40.880">
    <property type="entry name" value="Alkyl sulfatase, dimerisation domain"/>
    <property type="match status" value="1"/>
</dbReference>
<dbReference type="GO" id="GO:0046872">
    <property type="term" value="F:metal ion binding"/>
    <property type="evidence" value="ECO:0007669"/>
    <property type="project" value="UniProtKB-KW"/>
</dbReference>
<evidence type="ECO:0000256" key="8">
    <source>
        <dbReference type="ARBA" id="ARBA00075789"/>
    </source>
</evidence>
<evidence type="ECO:0000313" key="11">
    <source>
        <dbReference type="EMBL" id="EON91197.1"/>
    </source>
</evidence>
<dbReference type="InterPro" id="IPR038536">
    <property type="entry name" value="Alkyl/aryl-sulf_dimr_sf"/>
</dbReference>
<sequence>MITTTPLRQMTVPLIAGLMLLAPAAQSQEASKHTAEANRAVLESLPFDNRADFERATRGLIATPEQKKITDADGKVVYDIGQFDFLVDQDAPATANPSLWRQGQLNQITGLFEVTEGIYQIRGYDLSVMSFIRGDNGWIVIDPLISVDPAKAGFELLRKHVADLPVSAIIFTHSHADHFGGVKGIITEEEIERRNVPVIAPENFYEESVGENLIAGNTMSRRASYMFGNLLPTGPEGSIGAGLGQKTSAGLITIVQPTRTISGPPGEPIETTVDGVPMTFINTPGAEAPAELMFYLPDSKALMQAEEINHTLHNLYTLRGAKVRNGDQWAKYINQVINLFGDDVEISFGSHHWPVWGKGEINEFWRKQRDTYRYIHDETLRLANKGQTMDEIAENLKLPETLANEFANRGYYGTVSHNAKAQYQLYFGWFSGNPSELNPLPPVEEGQKFVEYVGGAEALIDKARADYEAGNYRWAATALNHLVFAQPGNANAKNLLADVLTQMGYQSESGPWRNFYLSGAKELREGVVSGLTPSTASPDIIRGLPLDKYMDYLAMRLDHPKAAQDGVDISLNIVMPDVDERVELTVANGVMNYTMGTRNDDADATVTLDRTVLDAINLKQRTFPDAIKAGDIKIDGSQEAFMTYLGLLDSFEFGFNIVTP</sequence>
<dbReference type="eggNOG" id="COG2015">
    <property type="taxonomic scope" value="Bacteria"/>
</dbReference>
<dbReference type="Pfam" id="PF00753">
    <property type="entry name" value="Lactamase_B"/>
    <property type="match status" value="1"/>
</dbReference>
<evidence type="ECO:0000256" key="3">
    <source>
        <dbReference type="ARBA" id="ARBA00022801"/>
    </source>
</evidence>
<dbReference type="GO" id="GO:0018741">
    <property type="term" value="F:linear primary-alkylsulfatase activity"/>
    <property type="evidence" value="ECO:0007669"/>
    <property type="project" value="UniProtKB-EC"/>
</dbReference>
<dbReference type="InterPro" id="IPR036527">
    <property type="entry name" value="SCP2_sterol-bd_dom_sf"/>
</dbReference>